<feature type="region of interest" description="Disordered" evidence="1">
    <location>
        <begin position="60"/>
        <end position="79"/>
    </location>
</feature>
<accession>A0A9Q0LU99</accession>
<dbReference type="Proteomes" id="UP001149090">
    <property type="component" value="Unassembled WGS sequence"/>
</dbReference>
<dbReference type="EMBL" id="JAPDFW010000055">
    <property type="protein sequence ID" value="KAJ5078030.1"/>
    <property type="molecule type" value="Genomic_DNA"/>
</dbReference>
<protein>
    <submittedName>
        <fullName evidence="2">Uncharacterized protein</fullName>
    </submittedName>
</protein>
<evidence type="ECO:0000256" key="1">
    <source>
        <dbReference type="SAM" id="MobiDB-lite"/>
    </source>
</evidence>
<evidence type="ECO:0000313" key="2">
    <source>
        <dbReference type="EMBL" id="KAJ5078030.1"/>
    </source>
</evidence>
<comment type="caution">
    <text evidence="2">The sequence shown here is derived from an EMBL/GenBank/DDBJ whole genome shotgun (WGS) entry which is preliminary data.</text>
</comment>
<organism evidence="2 3">
    <name type="scientific">Anaeramoeba ignava</name>
    <name type="common">Anaerobic marine amoeba</name>
    <dbReference type="NCBI Taxonomy" id="1746090"/>
    <lineage>
        <taxon>Eukaryota</taxon>
        <taxon>Metamonada</taxon>
        <taxon>Anaeramoebidae</taxon>
        <taxon>Anaeramoeba</taxon>
    </lineage>
</organism>
<proteinExistence type="predicted"/>
<dbReference type="AlphaFoldDB" id="A0A9Q0LU99"/>
<gene>
    <name evidence="2" type="ORF">M0811_05287</name>
</gene>
<evidence type="ECO:0000313" key="3">
    <source>
        <dbReference type="Proteomes" id="UP001149090"/>
    </source>
</evidence>
<sequence length="97" mass="11463">MFIRQQQRNLFLNDPSNQDSEIIYPLSQNQDTLDWRNIIYDSNKTSNNFFKEDQSFAPNSTNSTLLSKNKTQKNENFSSVNDQITKTETKLFSIEFR</sequence>
<keyword evidence="3" id="KW-1185">Reference proteome</keyword>
<name>A0A9Q0LU99_ANAIG</name>
<reference evidence="2" key="1">
    <citation type="submission" date="2022-10" db="EMBL/GenBank/DDBJ databases">
        <title>Novel sulphate-reducing endosymbionts in the free-living metamonad Anaeramoeba.</title>
        <authorList>
            <person name="Jerlstrom-Hultqvist J."/>
            <person name="Cepicka I."/>
            <person name="Gallot-Lavallee L."/>
            <person name="Salas-Leiva D."/>
            <person name="Curtis B.A."/>
            <person name="Zahonova K."/>
            <person name="Pipaliya S."/>
            <person name="Dacks J."/>
            <person name="Roger A.J."/>
        </authorList>
    </citation>
    <scope>NUCLEOTIDE SEQUENCE</scope>
    <source>
        <strain evidence="2">BMAN</strain>
    </source>
</reference>